<evidence type="ECO:0000313" key="1">
    <source>
        <dbReference type="EMBL" id="MDR6511509.1"/>
    </source>
</evidence>
<proteinExistence type="predicted"/>
<protein>
    <submittedName>
        <fullName evidence="1">Uncharacterized protein</fullName>
    </submittedName>
</protein>
<accession>A0ABU1MMF4</accession>
<keyword evidence="2" id="KW-1185">Reference proteome</keyword>
<name>A0ABU1MMF4_9SPHN</name>
<dbReference type="RefSeq" id="WP_309805378.1">
    <property type="nucleotide sequence ID" value="NZ_JAVDRD010000005.1"/>
</dbReference>
<gene>
    <name evidence="1" type="ORF">J2792_002381</name>
</gene>
<sequence>MGELIVSNYGNYPAFPCEAQGDRSVPLENDYLQTDIHIAKFPGLTIRDWFAAHAREMDIDEHRAFGAEGEWTNTREQARYAFADAMLAARAKGGAA</sequence>
<evidence type="ECO:0000313" key="2">
    <source>
        <dbReference type="Proteomes" id="UP001184150"/>
    </source>
</evidence>
<dbReference type="EMBL" id="JAVDRD010000005">
    <property type="protein sequence ID" value="MDR6511509.1"/>
    <property type="molecule type" value="Genomic_DNA"/>
</dbReference>
<dbReference type="Proteomes" id="UP001184150">
    <property type="component" value="Unassembled WGS sequence"/>
</dbReference>
<reference evidence="1 2" key="1">
    <citation type="submission" date="2023-07" db="EMBL/GenBank/DDBJ databases">
        <title>Sorghum-associated microbial communities from plants grown in Nebraska, USA.</title>
        <authorList>
            <person name="Schachtman D."/>
        </authorList>
    </citation>
    <scope>NUCLEOTIDE SEQUENCE [LARGE SCALE GENOMIC DNA]</scope>
    <source>
        <strain evidence="1 2">DS1027</strain>
    </source>
</reference>
<organism evidence="1 2">
    <name type="scientific">Novosphingobium capsulatum</name>
    <dbReference type="NCBI Taxonomy" id="13688"/>
    <lineage>
        <taxon>Bacteria</taxon>
        <taxon>Pseudomonadati</taxon>
        <taxon>Pseudomonadota</taxon>
        <taxon>Alphaproteobacteria</taxon>
        <taxon>Sphingomonadales</taxon>
        <taxon>Sphingomonadaceae</taxon>
        <taxon>Novosphingobium</taxon>
    </lineage>
</organism>
<comment type="caution">
    <text evidence="1">The sequence shown here is derived from an EMBL/GenBank/DDBJ whole genome shotgun (WGS) entry which is preliminary data.</text>
</comment>